<evidence type="ECO:0000256" key="1">
    <source>
        <dbReference type="SAM" id="Phobius"/>
    </source>
</evidence>
<gene>
    <name evidence="2" type="ORF">TVY486_0703660</name>
</gene>
<dbReference type="EMBL" id="HE573023">
    <property type="protein sequence ID" value="CCC49032.1"/>
    <property type="molecule type" value="Genomic_DNA"/>
</dbReference>
<keyword evidence="1" id="KW-0472">Membrane</keyword>
<reference evidence="2" key="1">
    <citation type="journal article" date="2012" name="Proc. Natl. Acad. Sci. U.S.A.">
        <title>Antigenic diversity is generated by distinct evolutionary mechanisms in African trypanosome species.</title>
        <authorList>
            <person name="Jackson A.P."/>
            <person name="Berry A."/>
            <person name="Aslett M."/>
            <person name="Allison H.C."/>
            <person name="Burton P."/>
            <person name="Vavrova-Anderson J."/>
            <person name="Brown R."/>
            <person name="Browne H."/>
            <person name="Corton N."/>
            <person name="Hauser H."/>
            <person name="Gamble J."/>
            <person name="Gilderthorp R."/>
            <person name="Marcello L."/>
            <person name="McQuillan J."/>
            <person name="Otto T.D."/>
            <person name="Quail M.A."/>
            <person name="Sanders M.J."/>
            <person name="van Tonder A."/>
            <person name="Ginger M.L."/>
            <person name="Field M.C."/>
            <person name="Barry J.D."/>
            <person name="Hertz-Fowler C."/>
            <person name="Berriman M."/>
        </authorList>
    </citation>
    <scope>NUCLEOTIDE SEQUENCE</scope>
    <source>
        <strain evidence="2">Y486</strain>
    </source>
</reference>
<proteinExistence type="predicted"/>
<dbReference type="AlphaFoldDB" id="G0TYI5"/>
<dbReference type="VEuPathDB" id="TriTrypDB:TvY486_0703660"/>
<sequence>MAHCFRGATIMKTKSIQINPPPPPPPFDLFLIPLYFNPTYFTKVLLFLFSSVFFFSFLFMFVTALLLLYFPPFGFASPSFSIFPSQHPSLRIGTQNIFLVNENPGKRVAKQPQENGIK</sequence>
<keyword evidence="1" id="KW-0812">Transmembrane</keyword>
<evidence type="ECO:0000313" key="2">
    <source>
        <dbReference type="EMBL" id="CCC49032.1"/>
    </source>
</evidence>
<organism evidence="2">
    <name type="scientific">Trypanosoma vivax (strain Y486)</name>
    <dbReference type="NCBI Taxonomy" id="1055687"/>
    <lineage>
        <taxon>Eukaryota</taxon>
        <taxon>Discoba</taxon>
        <taxon>Euglenozoa</taxon>
        <taxon>Kinetoplastea</taxon>
        <taxon>Metakinetoplastina</taxon>
        <taxon>Trypanosomatida</taxon>
        <taxon>Trypanosomatidae</taxon>
        <taxon>Trypanosoma</taxon>
        <taxon>Duttonella</taxon>
    </lineage>
</organism>
<name>G0TYI5_TRYVY</name>
<protein>
    <recommendedName>
        <fullName evidence="3">Transmembrane protein</fullName>
    </recommendedName>
</protein>
<keyword evidence="1" id="KW-1133">Transmembrane helix</keyword>
<feature type="transmembrane region" description="Helical" evidence="1">
    <location>
        <begin position="44"/>
        <end position="70"/>
    </location>
</feature>
<evidence type="ECO:0008006" key="3">
    <source>
        <dbReference type="Google" id="ProtNLM"/>
    </source>
</evidence>
<accession>G0TYI5</accession>